<proteinExistence type="predicted"/>
<organism evidence="1 2">
    <name type="scientific">Trichothecium roseum</name>
    <dbReference type="NCBI Taxonomy" id="47278"/>
    <lineage>
        <taxon>Eukaryota</taxon>
        <taxon>Fungi</taxon>
        <taxon>Dikarya</taxon>
        <taxon>Ascomycota</taxon>
        <taxon>Pezizomycotina</taxon>
        <taxon>Sordariomycetes</taxon>
        <taxon>Hypocreomycetidae</taxon>
        <taxon>Hypocreales</taxon>
        <taxon>Hypocreales incertae sedis</taxon>
        <taxon>Trichothecium</taxon>
    </lineage>
</organism>
<dbReference type="EMBL" id="CM047940">
    <property type="protein sequence ID" value="KAI9904314.1"/>
    <property type="molecule type" value="Genomic_DNA"/>
</dbReference>
<keyword evidence="2" id="KW-1185">Reference proteome</keyword>
<name>A0ACC0VD33_9HYPO</name>
<gene>
    <name evidence="1" type="ORF">N3K66_000843</name>
</gene>
<sequence length="853" mass="93422">MMDTLSRIMETIYACPICGLNVGDRDGPVVHGRKVWRNEFRGLYLSRLGVRVTGVGLYRRKCSYRRYAAPPAYEDRWDDDYHIHSPEHSCSFGVMGDSSEPCGFVMGFAFHAACWSLLEAACGGKEGVPLEKLYDVCASLPVYREFLHWGHDYGGIISLPGRASDGQGGGGGGDGEKRYPWEVRALRRKGPDEYRLAKHNPRLVAEIHEILAYVPPVPTGPPHLAGLLTPGPPPPAEEAEEKRIGLSTMPREILLCIAEKLPTRDMLRARLATRAFWPAYHAQSFWASRFRNGNERSWMLEAFEGPAQPAQHDWMSLYDVTRRSHVHAVQNRCRVWHLLIKQILPLLNAIPHSLRPILGTNESVIQNTGAGRVWVGTKADSKCRAPPISATGYNSGNGSGSGGGGGAHAMLPVSLTQFMPPLRCPVFQDPEGCREEYKSHVVFDSAPSSLTFWFVVLGDACYLSGIGVQVKNTAPPTTANTTEKEDEKEDESMLKMGYETQIPLRHEVEPGSGVHGFTLAVGPRGIHGIRVHGDGDRVSGWYGCPGAWPRTVKTLYGAPLKGISAAFDGFKVVRIGVAKDALAPSPLSYTLRDCAQWYPDVPPADAFVNDESFPLTHRHKSKYRPLFLSAFGGEKGSLLHKLARVSVTTGDAVYGIHFGYDDGRTADLGGCRVDDLGRYRSGGGGAGDVGRTLTKGFEIDGAGGEVICAVVLFLERPRELWKMQRTAFTRMMGIEFCTNFGQSRIFFVASSHPSEFIEKNLIYEAGTTITGLYGSQENGGGLKALGIMSERLPGRTYDDEEDDFDEAYYYYGDNQGDDAYNHGVAYGDEGDGAVADAASRQGEEEEPLIGIAV</sequence>
<dbReference type="Proteomes" id="UP001163324">
    <property type="component" value="Chromosome 1"/>
</dbReference>
<accession>A0ACC0VD33</accession>
<evidence type="ECO:0000313" key="1">
    <source>
        <dbReference type="EMBL" id="KAI9904314.1"/>
    </source>
</evidence>
<comment type="caution">
    <text evidence="1">The sequence shown here is derived from an EMBL/GenBank/DDBJ whole genome shotgun (WGS) entry which is preliminary data.</text>
</comment>
<protein>
    <submittedName>
        <fullName evidence="1">Uncharacterized protein</fullName>
    </submittedName>
</protein>
<reference evidence="1" key="1">
    <citation type="submission" date="2022-10" db="EMBL/GenBank/DDBJ databases">
        <title>Complete Genome of Trichothecium roseum strain YXFP-22015, a Plant Pathogen Isolated from Citrus.</title>
        <authorList>
            <person name="Wang Y."/>
            <person name="Zhu L."/>
        </authorList>
    </citation>
    <scope>NUCLEOTIDE SEQUENCE</scope>
    <source>
        <strain evidence="1">YXFP-22015</strain>
    </source>
</reference>
<evidence type="ECO:0000313" key="2">
    <source>
        <dbReference type="Proteomes" id="UP001163324"/>
    </source>
</evidence>